<keyword evidence="3" id="KW-1185">Reference proteome</keyword>
<protein>
    <submittedName>
        <fullName evidence="2">Uncharacterized protein</fullName>
    </submittedName>
</protein>
<accession>F4CKZ6</accession>
<evidence type="ECO:0000256" key="1">
    <source>
        <dbReference type="SAM" id="MobiDB-lite"/>
    </source>
</evidence>
<reference evidence="2 3" key="1">
    <citation type="journal article" date="2011" name="J. Bacteriol.">
        <title>Genome sequence of the 1,4-dioxane-degrading Pseudonocardia dioxanivorans strain CB1190.</title>
        <authorList>
            <person name="Sales C.M."/>
            <person name="Mahendra S."/>
            <person name="Grostern A."/>
            <person name="Parales R.E."/>
            <person name="Goodwin L.A."/>
            <person name="Woyke T."/>
            <person name="Nolan M."/>
            <person name="Lapidus A."/>
            <person name="Chertkov O."/>
            <person name="Ovchinnikova G."/>
            <person name="Sczyrba A."/>
            <person name="Alvarez-Cohen L."/>
        </authorList>
    </citation>
    <scope>NUCLEOTIDE SEQUENCE [LARGE SCALE GENOMIC DNA]</scope>
    <source>
        <strain evidence="3">ATCC 55486 / DSM 44775 / JCM 13855 / CB1190</strain>
    </source>
</reference>
<dbReference type="Proteomes" id="UP000007809">
    <property type="component" value="Chromosome"/>
</dbReference>
<dbReference type="AlphaFoldDB" id="F4CKZ6"/>
<dbReference type="KEGG" id="pdx:Psed_2152"/>
<feature type="region of interest" description="Disordered" evidence="1">
    <location>
        <begin position="1"/>
        <end position="48"/>
    </location>
</feature>
<gene>
    <name evidence="2" type="ordered locus">Psed_2152</name>
</gene>
<evidence type="ECO:0000313" key="2">
    <source>
        <dbReference type="EMBL" id="AEA24375.1"/>
    </source>
</evidence>
<dbReference type="EMBL" id="CP002593">
    <property type="protein sequence ID" value="AEA24375.1"/>
    <property type="molecule type" value="Genomic_DNA"/>
</dbReference>
<organism evidence="2 3">
    <name type="scientific">Pseudonocardia dioxanivorans (strain ATCC 55486 / DSM 44775 / JCM 13855 / CB1190)</name>
    <dbReference type="NCBI Taxonomy" id="675635"/>
    <lineage>
        <taxon>Bacteria</taxon>
        <taxon>Bacillati</taxon>
        <taxon>Actinomycetota</taxon>
        <taxon>Actinomycetes</taxon>
        <taxon>Pseudonocardiales</taxon>
        <taxon>Pseudonocardiaceae</taxon>
        <taxon>Pseudonocardia</taxon>
    </lineage>
</organism>
<name>F4CKZ6_PSEUX</name>
<dbReference type="STRING" id="675635.Psed_2152"/>
<sequence>MADHPVVYIGGEGRGGAARSPVCSGAPVPSSWHREMPTVGRGQRVWSS</sequence>
<proteinExistence type="predicted"/>
<evidence type="ECO:0000313" key="3">
    <source>
        <dbReference type="Proteomes" id="UP000007809"/>
    </source>
</evidence>
<dbReference type="HOGENOM" id="CLU_3156970_0_0_11"/>